<feature type="chain" id="PRO_5015154608" evidence="1">
    <location>
        <begin position="27"/>
        <end position="213"/>
    </location>
</feature>
<keyword evidence="3" id="KW-1185">Reference proteome</keyword>
<protein>
    <submittedName>
        <fullName evidence="2">Uncharacterized protein</fullName>
    </submittedName>
</protein>
<comment type="caution">
    <text evidence="2">The sequence shown here is derived from an EMBL/GenBank/DDBJ whole genome shotgun (WGS) entry which is preliminary data.</text>
</comment>
<proteinExistence type="predicted"/>
<keyword evidence="1" id="KW-0732">Signal</keyword>
<name>A0A2P6Q557_ROSCH</name>
<evidence type="ECO:0000313" key="3">
    <source>
        <dbReference type="Proteomes" id="UP000238479"/>
    </source>
</evidence>
<feature type="signal peptide" evidence="1">
    <location>
        <begin position="1"/>
        <end position="26"/>
    </location>
</feature>
<evidence type="ECO:0000313" key="2">
    <source>
        <dbReference type="EMBL" id="PRQ29311.1"/>
    </source>
</evidence>
<reference evidence="2 3" key="1">
    <citation type="journal article" date="2018" name="Nat. Genet.">
        <title>The Rosa genome provides new insights in the design of modern roses.</title>
        <authorList>
            <person name="Bendahmane M."/>
        </authorList>
    </citation>
    <scope>NUCLEOTIDE SEQUENCE [LARGE SCALE GENOMIC DNA]</scope>
    <source>
        <strain evidence="3">cv. Old Blush</strain>
    </source>
</reference>
<evidence type="ECO:0000256" key="1">
    <source>
        <dbReference type="SAM" id="SignalP"/>
    </source>
</evidence>
<dbReference type="STRING" id="74649.A0A2P6Q557"/>
<dbReference type="OMA" id="NYAWREL"/>
<organism evidence="2 3">
    <name type="scientific">Rosa chinensis</name>
    <name type="common">China rose</name>
    <dbReference type="NCBI Taxonomy" id="74649"/>
    <lineage>
        <taxon>Eukaryota</taxon>
        <taxon>Viridiplantae</taxon>
        <taxon>Streptophyta</taxon>
        <taxon>Embryophyta</taxon>
        <taxon>Tracheophyta</taxon>
        <taxon>Spermatophyta</taxon>
        <taxon>Magnoliopsida</taxon>
        <taxon>eudicotyledons</taxon>
        <taxon>Gunneridae</taxon>
        <taxon>Pentapetalae</taxon>
        <taxon>rosids</taxon>
        <taxon>fabids</taxon>
        <taxon>Rosales</taxon>
        <taxon>Rosaceae</taxon>
        <taxon>Rosoideae</taxon>
        <taxon>Rosoideae incertae sedis</taxon>
        <taxon>Rosa</taxon>
    </lineage>
</organism>
<dbReference type="EMBL" id="PDCK01000043">
    <property type="protein sequence ID" value="PRQ29311.1"/>
    <property type="molecule type" value="Genomic_DNA"/>
</dbReference>
<dbReference type="Gramene" id="PRQ29311">
    <property type="protein sequence ID" value="PRQ29311"/>
    <property type="gene ID" value="RchiOBHm_Chr5g0012541"/>
</dbReference>
<accession>A0A2P6Q557</accession>
<dbReference type="OrthoDB" id="641593at2759"/>
<dbReference type="PANTHER" id="PTHR36806">
    <property type="entry name" value="ADENINE PHOSPHORIBOSYLTRANSFERASE"/>
    <property type="match status" value="1"/>
</dbReference>
<sequence>MAKTTPSPAILFLTLLLLITPPPSQSLPYSQYRTLFSLAHSLMTRVANLRASRGDHAGSDRARNIAAKMESGLGLGVWGFMWSAGWDYVKNYSWRELPYTEMYGAASEAGELMRWLGELTRKESDSERAAWIGQNYQNVFRVSTSLLRRLLRVFSQSGTLREVVKAVQREVVEGELLKDCLELGSNDFQGVLQILKDLGVQYGSAPSSKHQDL</sequence>
<gene>
    <name evidence="2" type="ORF">RchiOBHm_Chr5g0012541</name>
</gene>
<dbReference type="Proteomes" id="UP000238479">
    <property type="component" value="Chromosome 5"/>
</dbReference>
<dbReference type="AlphaFoldDB" id="A0A2P6Q557"/>